<dbReference type="PANTHER" id="PTHR15510:SF5">
    <property type="entry name" value="SPERM-ASSOCIATED ANTIGEN 8"/>
    <property type="match status" value="1"/>
</dbReference>
<evidence type="ECO:0000313" key="2">
    <source>
        <dbReference type="Proteomes" id="UP001187415"/>
    </source>
</evidence>
<keyword evidence="2" id="KW-1185">Reference proteome</keyword>
<accession>A0AA88IQE2</accession>
<dbReference type="Proteomes" id="UP001187415">
    <property type="component" value="Unassembled WGS sequence"/>
</dbReference>
<dbReference type="PANTHER" id="PTHR15510">
    <property type="entry name" value="SPERM-ASSOCIATED ANTIGEN 8"/>
    <property type="match status" value="1"/>
</dbReference>
<dbReference type="GO" id="GO:0005737">
    <property type="term" value="C:cytoplasm"/>
    <property type="evidence" value="ECO:0007669"/>
    <property type="project" value="TreeGrafter"/>
</dbReference>
<dbReference type="GO" id="GO:0045944">
    <property type="term" value="P:positive regulation of transcription by RNA polymerase II"/>
    <property type="evidence" value="ECO:0007669"/>
    <property type="project" value="TreeGrafter"/>
</dbReference>
<dbReference type="EMBL" id="JAUPFM010000020">
    <property type="protein sequence ID" value="KAK2818886.1"/>
    <property type="molecule type" value="Genomic_DNA"/>
</dbReference>
<organism evidence="1 2">
    <name type="scientific">Channa striata</name>
    <name type="common">Snakehead murrel</name>
    <name type="synonym">Ophicephalus striatus</name>
    <dbReference type="NCBI Taxonomy" id="64152"/>
    <lineage>
        <taxon>Eukaryota</taxon>
        <taxon>Metazoa</taxon>
        <taxon>Chordata</taxon>
        <taxon>Craniata</taxon>
        <taxon>Vertebrata</taxon>
        <taxon>Euteleostomi</taxon>
        <taxon>Actinopterygii</taxon>
        <taxon>Neopterygii</taxon>
        <taxon>Teleostei</taxon>
        <taxon>Neoteleostei</taxon>
        <taxon>Acanthomorphata</taxon>
        <taxon>Anabantaria</taxon>
        <taxon>Anabantiformes</taxon>
        <taxon>Channoidei</taxon>
        <taxon>Channidae</taxon>
        <taxon>Channa</taxon>
    </lineage>
</organism>
<sequence length="148" mass="16869">MAADLDAHENNMGKCMVHNWVEERAVAELDNEETKIETQKHGHKCILSMDDHRKMETVTTVRADYVPPKGSGGIRGELLEKHIARLISEKVYAELYPPAPKTDFAPQPRRISASKGLCLIPQKQRKFMTIKLTRQSHFGVKTISKYRV</sequence>
<protein>
    <submittedName>
        <fullName evidence="1">Uncharacterized protein</fullName>
    </submittedName>
</protein>
<proteinExistence type="predicted"/>
<dbReference type="Pfam" id="PF22584">
    <property type="entry name" value="CFAP143"/>
    <property type="match status" value="1"/>
</dbReference>
<evidence type="ECO:0000313" key="1">
    <source>
        <dbReference type="EMBL" id="KAK2818886.1"/>
    </source>
</evidence>
<comment type="caution">
    <text evidence="1">The sequence shown here is derived from an EMBL/GenBank/DDBJ whole genome shotgun (WGS) entry which is preliminary data.</text>
</comment>
<gene>
    <name evidence="1" type="ORF">Q5P01_024447</name>
</gene>
<name>A0AA88IQE2_CHASR</name>
<dbReference type="GO" id="GO:0005634">
    <property type="term" value="C:nucleus"/>
    <property type="evidence" value="ECO:0007669"/>
    <property type="project" value="TreeGrafter"/>
</dbReference>
<dbReference type="InterPro" id="IPR026124">
    <property type="entry name" value="Sperm-assoc_Ag8"/>
</dbReference>
<dbReference type="GO" id="GO:0008017">
    <property type="term" value="F:microtubule binding"/>
    <property type="evidence" value="ECO:0007669"/>
    <property type="project" value="InterPro"/>
</dbReference>
<dbReference type="AlphaFoldDB" id="A0AA88IQE2"/>
<reference evidence="1" key="1">
    <citation type="submission" date="2023-07" db="EMBL/GenBank/DDBJ databases">
        <title>Chromosome-level Genome Assembly of Striped Snakehead (Channa striata).</title>
        <authorList>
            <person name="Liu H."/>
        </authorList>
    </citation>
    <scope>NUCLEOTIDE SEQUENCE</scope>
    <source>
        <strain evidence="1">Gz</strain>
        <tissue evidence="1">Muscle</tissue>
    </source>
</reference>